<evidence type="ECO:0000313" key="1">
    <source>
        <dbReference type="EMBL" id="GGB92910.1"/>
    </source>
</evidence>
<proteinExistence type="predicted"/>
<dbReference type="Proteomes" id="UP000430634">
    <property type="component" value="Unassembled WGS sequence"/>
</dbReference>
<dbReference type="RefSeq" id="WP_155472980.1">
    <property type="nucleotide sequence ID" value="NZ_BMKG01000004.1"/>
</dbReference>
<sequence>MNQAPPFDPGIPVLTEVLREPVTAPDPQPAAPPLPDTGVLSAAEWEQLERRLHESVLQQLNTRVDFVLEQRIKDSMAAVLDQAAHELTMQIRHGLQDTIGKIVARAVQQEITHLQARKK</sequence>
<dbReference type="EMBL" id="WNKZ01000099">
    <property type="protein sequence ID" value="MTV55719.1"/>
    <property type="molecule type" value="Genomic_DNA"/>
</dbReference>
<reference evidence="4" key="2">
    <citation type="journal article" date="2019" name="Int. J. Syst. Evol. Microbiol.">
        <title>The Global Catalogue of Microorganisms (GCM) 10K type strain sequencing project: providing services to taxonomists for standard genome sequencing and annotation.</title>
        <authorList>
            <consortium name="The Broad Institute Genomics Platform"/>
            <consortium name="The Broad Institute Genome Sequencing Center for Infectious Disease"/>
            <person name="Wu L."/>
            <person name="Ma J."/>
        </authorList>
    </citation>
    <scope>NUCLEOTIDE SEQUENCE [LARGE SCALE GENOMIC DNA]</scope>
    <source>
        <strain evidence="4">CGMCC 1.15931</strain>
    </source>
</reference>
<evidence type="ECO:0000313" key="4">
    <source>
        <dbReference type="Proteomes" id="UP000622638"/>
    </source>
</evidence>
<protein>
    <recommendedName>
        <fullName evidence="5">DUF2486 family protein</fullName>
    </recommendedName>
</protein>
<organism evidence="2 3">
    <name type="scientific">Pseudoduganella buxea</name>
    <dbReference type="NCBI Taxonomy" id="1949069"/>
    <lineage>
        <taxon>Bacteria</taxon>
        <taxon>Pseudomonadati</taxon>
        <taxon>Pseudomonadota</taxon>
        <taxon>Betaproteobacteria</taxon>
        <taxon>Burkholderiales</taxon>
        <taxon>Oxalobacteraceae</taxon>
        <taxon>Telluria group</taxon>
        <taxon>Pseudoduganella</taxon>
    </lineage>
</organism>
<gene>
    <name evidence="1" type="ORF">GCM10011572_13620</name>
    <name evidence="2" type="ORF">GM672_23625</name>
</gene>
<evidence type="ECO:0008006" key="5">
    <source>
        <dbReference type="Google" id="ProtNLM"/>
    </source>
</evidence>
<dbReference type="AlphaFoldDB" id="A0A6I3T2U1"/>
<reference evidence="1" key="4">
    <citation type="submission" date="2024-05" db="EMBL/GenBank/DDBJ databases">
        <authorList>
            <person name="Sun Q."/>
            <person name="Zhou Y."/>
        </authorList>
    </citation>
    <scope>NUCLEOTIDE SEQUENCE</scope>
    <source>
        <strain evidence="1">CGMCC 1.15931</strain>
    </source>
</reference>
<name>A0A6I3T2U1_9BURK</name>
<evidence type="ECO:0000313" key="2">
    <source>
        <dbReference type="EMBL" id="MTV55719.1"/>
    </source>
</evidence>
<keyword evidence="4" id="KW-1185">Reference proteome</keyword>
<dbReference type="OrthoDB" id="8779130at2"/>
<accession>A0A6I3T2U1</accession>
<dbReference type="Proteomes" id="UP000622638">
    <property type="component" value="Unassembled WGS sequence"/>
</dbReference>
<reference evidence="1" key="1">
    <citation type="journal article" date="2014" name="Int. J. Syst. Evol. Microbiol.">
        <title>Complete genome of a new Firmicutes species belonging to the dominant human colonic microbiota ('Ruminococcus bicirculans') reveals two chromosomes and a selective capacity to utilize plant glucans.</title>
        <authorList>
            <consortium name="NISC Comparative Sequencing Program"/>
            <person name="Wegmann U."/>
            <person name="Louis P."/>
            <person name="Goesmann A."/>
            <person name="Henrissat B."/>
            <person name="Duncan S.H."/>
            <person name="Flint H.J."/>
        </authorList>
    </citation>
    <scope>NUCLEOTIDE SEQUENCE</scope>
    <source>
        <strain evidence="1">CGMCC 1.15931</strain>
    </source>
</reference>
<evidence type="ECO:0000313" key="3">
    <source>
        <dbReference type="Proteomes" id="UP000430634"/>
    </source>
</evidence>
<reference evidence="2 3" key="3">
    <citation type="submission" date="2019-11" db="EMBL/GenBank/DDBJ databases">
        <title>Type strains purchased from KCTC, JCM and DSMZ.</title>
        <authorList>
            <person name="Lu H."/>
        </authorList>
    </citation>
    <scope>NUCLEOTIDE SEQUENCE [LARGE SCALE GENOMIC DNA]</scope>
    <source>
        <strain evidence="2 3">KCTC 52429</strain>
    </source>
</reference>
<dbReference type="EMBL" id="BMKG01000004">
    <property type="protein sequence ID" value="GGB92910.1"/>
    <property type="molecule type" value="Genomic_DNA"/>
</dbReference>
<comment type="caution">
    <text evidence="2">The sequence shown here is derived from an EMBL/GenBank/DDBJ whole genome shotgun (WGS) entry which is preliminary data.</text>
</comment>